<comment type="caution">
    <text evidence="3">The sequence shown here is derived from an EMBL/GenBank/DDBJ whole genome shotgun (WGS) entry which is preliminary data.</text>
</comment>
<keyword evidence="1" id="KW-0812">Transmembrane</keyword>
<accession>A0A4U0X0H5</accession>
<keyword evidence="1" id="KW-0472">Membrane</keyword>
<evidence type="ECO:0000313" key="4">
    <source>
        <dbReference type="Proteomes" id="UP000308768"/>
    </source>
</evidence>
<dbReference type="OrthoDB" id="5596991at2759"/>
<dbReference type="InterPro" id="IPR016162">
    <property type="entry name" value="Ald_DH_N"/>
</dbReference>
<feature type="transmembrane region" description="Helical" evidence="1">
    <location>
        <begin position="458"/>
        <end position="486"/>
    </location>
</feature>
<keyword evidence="1" id="KW-1133">Transmembrane helix</keyword>
<name>A0A4U0X0H5_9PEZI</name>
<dbReference type="PANTHER" id="PTHR43111">
    <property type="entry name" value="ALDEHYDE DEHYDROGENASE B-RELATED"/>
    <property type="match status" value="1"/>
</dbReference>
<protein>
    <recommendedName>
        <fullName evidence="2">Aldehyde dehydrogenase domain-containing protein</fullName>
    </recommendedName>
</protein>
<dbReference type="InterPro" id="IPR016163">
    <property type="entry name" value="Ald_DH_C"/>
</dbReference>
<dbReference type="Gene3D" id="3.40.309.10">
    <property type="entry name" value="Aldehyde Dehydrogenase, Chain A, domain 2"/>
    <property type="match status" value="1"/>
</dbReference>
<sequence length="493" mass="54416">MSSSPAPASFPRIAISNLEGRAQPTHYRQLQLHRLQTELTKSQIEIKASIRESAGHTLLEADFEYALVLFELREHYESLDPKNELATTRQIELGNDNLDRSNSTSIVYVVPITHTLLYSVLSPVCTAIAAGSCVIVELPQTLRSLTSTLRKLLCCSLDPDTCAISESRPAGDFLQQCTLVLQSWPESHPETREACVSPSSLRAVAVVDRTAHVDEAARDIVSARFSRRGSSPYAPDTVLVNEFVLESFLACLLQHMSPYMAHENGSVGDSFKQKERRPFAESQRIFDTAEKSAGMRVVIRGSNGSIISVQDRDADLLNKKISGPVLIVHPISSLDDGVDFANQSADRTLAASFIFAALPEANYLANYIHAHISCVNHIPAELLVGPIAPLHHAPSLSPRYSRSVFQEPRPQLLNKTVLTGLVETARNDSSDTRFAHWKKSLEVPLPPMNRKKGRDVDFFFQALLTGFTLVAVPVLVGLGITVRYALPYIRTRL</sequence>
<keyword evidence="4" id="KW-1185">Reference proteome</keyword>
<evidence type="ECO:0000259" key="2">
    <source>
        <dbReference type="Pfam" id="PF00171"/>
    </source>
</evidence>
<dbReference type="Gene3D" id="3.40.605.10">
    <property type="entry name" value="Aldehyde Dehydrogenase, Chain A, domain 1"/>
    <property type="match status" value="1"/>
</dbReference>
<dbReference type="AlphaFoldDB" id="A0A4U0X0H5"/>
<dbReference type="GO" id="GO:0016620">
    <property type="term" value="F:oxidoreductase activity, acting on the aldehyde or oxo group of donors, NAD or NADP as acceptor"/>
    <property type="evidence" value="ECO:0007669"/>
    <property type="project" value="InterPro"/>
</dbReference>
<gene>
    <name evidence="3" type="ORF">B0A49_08385</name>
</gene>
<dbReference type="SUPFAM" id="SSF53720">
    <property type="entry name" value="ALDH-like"/>
    <property type="match status" value="1"/>
</dbReference>
<evidence type="ECO:0000313" key="3">
    <source>
        <dbReference type="EMBL" id="TKA68423.1"/>
    </source>
</evidence>
<reference evidence="3 4" key="1">
    <citation type="submission" date="2017-03" db="EMBL/GenBank/DDBJ databases">
        <title>Genomes of endolithic fungi from Antarctica.</title>
        <authorList>
            <person name="Coleine C."/>
            <person name="Masonjones S."/>
            <person name="Stajich J.E."/>
        </authorList>
    </citation>
    <scope>NUCLEOTIDE SEQUENCE [LARGE SCALE GENOMIC DNA]</scope>
    <source>
        <strain evidence="3 4">CCFEE 5187</strain>
    </source>
</reference>
<dbReference type="EMBL" id="NAJN01000819">
    <property type="protein sequence ID" value="TKA68423.1"/>
    <property type="molecule type" value="Genomic_DNA"/>
</dbReference>
<dbReference type="InterPro" id="IPR015590">
    <property type="entry name" value="Aldehyde_DH_dom"/>
</dbReference>
<feature type="domain" description="Aldehyde dehydrogenase" evidence="2">
    <location>
        <begin position="205"/>
        <end position="378"/>
    </location>
</feature>
<dbReference type="Proteomes" id="UP000308768">
    <property type="component" value="Unassembled WGS sequence"/>
</dbReference>
<dbReference type="STRING" id="331657.A0A4U0X0H5"/>
<dbReference type="PANTHER" id="PTHR43111:SF1">
    <property type="entry name" value="ALDEHYDE DEHYDROGENASE B-RELATED"/>
    <property type="match status" value="1"/>
</dbReference>
<proteinExistence type="predicted"/>
<organism evidence="3 4">
    <name type="scientific">Cryomyces minteri</name>
    <dbReference type="NCBI Taxonomy" id="331657"/>
    <lineage>
        <taxon>Eukaryota</taxon>
        <taxon>Fungi</taxon>
        <taxon>Dikarya</taxon>
        <taxon>Ascomycota</taxon>
        <taxon>Pezizomycotina</taxon>
        <taxon>Dothideomycetes</taxon>
        <taxon>Dothideomycetes incertae sedis</taxon>
        <taxon>Cryomyces</taxon>
    </lineage>
</organism>
<dbReference type="InterPro" id="IPR016161">
    <property type="entry name" value="Ald_DH/histidinol_DH"/>
</dbReference>
<dbReference type="Pfam" id="PF00171">
    <property type="entry name" value="Aldedh"/>
    <property type="match status" value="1"/>
</dbReference>
<evidence type="ECO:0000256" key="1">
    <source>
        <dbReference type="SAM" id="Phobius"/>
    </source>
</evidence>